<dbReference type="InterPro" id="IPR011009">
    <property type="entry name" value="Kinase-like_dom_sf"/>
</dbReference>
<dbReference type="AlphaFoldDB" id="A0A7D9LWL1"/>
<dbReference type="PANTHER" id="PTHR26392">
    <property type="entry name" value="MITOGEN-ACTIVATED PROTEIN KINASE KINASE KINASE 7-RELATED"/>
    <property type="match status" value="1"/>
</dbReference>
<accession>A0A7D9LWL1</accession>
<dbReference type="PANTHER" id="PTHR26392:SF92">
    <property type="entry name" value="PROTEIN KINASE DOMAIN-CONTAINING PROTEIN"/>
    <property type="match status" value="1"/>
</dbReference>
<dbReference type="Gene3D" id="1.10.510.10">
    <property type="entry name" value="Transferase(Phosphotransferase) domain 1"/>
    <property type="match status" value="1"/>
</dbReference>
<keyword evidence="1" id="KW-0808">Transferase</keyword>
<organism evidence="1 2">
    <name type="scientific">Paramuricea clavata</name>
    <name type="common">Red gorgonian</name>
    <name type="synonym">Violescent sea-whip</name>
    <dbReference type="NCBI Taxonomy" id="317549"/>
    <lineage>
        <taxon>Eukaryota</taxon>
        <taxon>Metazoa</taxon>
        <taxon>Cnidaria</taxon>
        <taxon>Anthozoa</taxon>
        <taxon>Octocorallia</taxon>
        <taxon>Malacalcyonacea</taxon>
        <taxon>Plexauridae</taxon>
        <taxon>Paramuricea</taxon>
    </lineage>
</organism>
<dbReference type="OrthoDB" id="5986079at2759"/>
<dbReference type="GO" id="GO:0004672">
    <property type="term" value="F:protein kinase activity"/>
    <property type="evidence" value="ECO:0007669"/>
    <property type="project" value="InterPro"/>
</dbReference>
<sequence>MYGGERQVGYVSLNSKSPMSMTAKILVGATTPLWISVGIAGLIIGGPALGAIAVKKRVDGKRKLENYQCQPNDTLAKRSKKFLDSIVGNVPRQYAGKQMEKTKSVLSKYTNSLPRVIDADWKMVSQLNNETRDQGEVLRRCSPIQKRSYESWERLGFLGVRLYPATVDAHDLDWKEDVGSFIGEGEFSSVYRGTLTTTGSNTTKQSNLHQIVAVKVFKQPFDLPNSRFYLNEEIIIRGLNHKHILTFYGSMRMMSTHNPSTPSVDHKFVFVMEFCHDNLRNVIFNDDSVTPAKAENTKRAIESFLKWAIGIADGLHYIHQKRLFHRHLKLENILVHKDGRAMISDIGIVGHYKKTEKSIIYLAPEVLKDLKMRTKEADIYSYGIMLWEMWYGTQVFQNLMPLNKDEFQEKIARGYHPETNSRRIIFPEVLFIMKRCWAKDADKRPTAQECSMSFLDISLTLNNESFDKPSTHAQNPNTA</sequence>
<protein>
    <submittedName>
        <fullName evidence="1">Dual specificity kinase shkA</fullName>
    </submittedName>
</protein>
<dbReference type="PROSITE" id="PS50011">
    <property type="entry name" value="PROTEIN_KINASE_DOM"/>
    <property type="match status" value="1"/>
</dbReference>
<dbReference type="InterPro" id="IPR001245">
    <property type="entry name" value="Ser-Thr/Tyr_kinase_cat_dom"/>
</dbReference>
<dbReference type="PROSITE" id="PS00107">
    <property type="entry name" value="PROTEIN_KINASE_ATP"/>
    <property type="match status" value="1"/>
</dbReference>
<dbReference type="Proteomes" id="UP001152795">
    <property type="component" value="Unassembled WGS sequence"/>
</dbReference>
<keyword evidence="2" id="KW-1185">Reference proteome</keyword>
<dbReference type="SUPFAM" id="SSF56112">
    <property type="entry name" value="Protein kinase-like (PK-like)"/>
    <property type="match status" value="1"/>
</dbReference>
<dbReference type="GO" id="GO:0005524">
    <property type="term" value="F:ATP binding"/>
    <property type="evidence" value="ECO:0007669"/>
    <property type="project" value="UniProtKB-UniRule"/>
</dbReference>
<evidence type="ECO:0000313" key="2">
    <source>
        <dbReference type="Proteomes" id="UP001152795"/>
    </source>
</evidence>
<name>A0A7D9LWL1_PARCT</name>
<dbReference type="InterPro" id="IPR017441">
    <property type="entry name" value="Protein_kinase_ATP_BS"/>
</dbReference>
<dbReference type="InterPro" id="IPR000719">
    <property type="entry name" value="Prot_kinase_dom"/>
</dbReference>
<keyword evidence="1" id="KW-0418">Kinase</keyword>
<reference evidence="1" key="1">
    <citation type="submission" date="2020-04" db="EMBL/GenBank/DDBJ databases">
        <authorList>
            <person name="Alioto T."/>
            <person name="Alioto T."/>
            <person name="Gomez Garrido J."/>
        </authorList>
    </citation>
    <scope>NUCLEOTIDE SEQUENCE</scope>
    <source>
        <strain evidence="1">A484AB</strain>
    </source>
</reference>
<gene>
    <name evidence="1" type="ORF">PACLA_8A044037</name>
</gene>
<comment type="caution">
    <text evidence="1">The sequence shown here is derived from an EMBL/GenBank/DDBJ whole genome shotgun (WGS) entry which is preliminary data.</text>
</comment>
<proteinExistence type="predicted"/>
<dbReference type="EMBL" id="CACRXK020025573">
    <property type="protein sequence ID" value="CAB4039566.1"/>
    <property type="molecule type" value="Genomic_DNA"/>
</dbReference>
<dbReference type="Pfam" id="PF07714">
    <property type="entry name" value="PK_Tyr_Ser-Thr"/>
    <property type="match status" value="1"/>
</dbReference>
<evidence type="ECO:0000313" key="1">
    <source>
        <dbReference type="EMBL" id="CAB4039566.1"/>
    </source>
</evidence>